<proteinExistence type="predicted"/>
<accession>A0ACB7PBU5</accession>
<sequence length="238" mass="26006">MSTATKYRFSHSLTHSISDAGSMSLQHQQTHSFAAEMATNLKVPPTSLTFSEEEAEPQNDSISLGSPFSADELIESILAQVARRSPGLPLRIDFCWPADQVENLDERLPCRSALSHPLIPTVSSAIWLFPKSEMCSVITAATLAYDTSRRALWCAGFPSLASWVISLLCPSFNLCPTVYTHGTVGFHVTMGLESSLGSRLEGNKWAVRYQGNEDSPGFDVIRLICSHLLPKSASPYLA</sequence>
<keyword evidence="2" id="KW-1185">Reference proteome</keyword>
<gene>
    <name evidence="1" type="ORF">F5144DRAFT_227436</name>
</gene>
<comment type="caution">
    <text evidence="1">The sequence shown here is derived from an EMBL/GenBank/DDBJ whole genome shotgun (WGS) entry which is preliminary data.</text>
</comment>
<organism evidence="1 2">
    <name type="scientific">Chaetomium tenue</name>
    <dbReference type="NCBI Taxonomy" id="1854479"/>
    <lineage>
        <taxon>Eukaryota</taxon>
        <taxon>Fungi</taxon>
        <taxon>Dikarya</taxon>
        <taxon>Ascomycota</taxon>
        <taxon>Pezizomycotina</taxon>
        <taxon>Sordariomycetes</taxon>
        <taxon>Sordariomycetidae</taxon>
        <taxon>Sordariales</taxon>
        <taxon>Chaetomiaceae</taxon>
        <taxon>Chaetomium</taxon>
    </lineage>
</organism>
<evidence type="ECO:0000313" key="1">
    <source>
        <dbReference type="EMBL" id="KAH6631657.1"/>
    </source>
</evidence>
<name>A0ACB7PBU5_9PEZI</name>
<reference evidence="1 2" key="1">
    <citation type="journal article" date="2021" name="Nat. Commun.">
        <title>Genetic determinants of endophytism in the Arabidopsis root mycobiome.</title>
        <authorList>
            <person name="Mesny F."/>
            <person name="Miyauchi S."/>
            <person name="Thiergart T."/>
            <person name="Pickel B."/>
            <person name="Atanasova L."/>
            <person name="Karlsson M."/>
            <person name="Huettel B."/>
            <person name="Barry K.W."/>
            <person name="Haridas S."/>
            <person name="Chen C."/>
            <person name="Bauer D."/>
            <person name="Andreopoulos W."/>
            <person name="Pangilinan J."/>
            <person name="LaButti K."/>
            <person name="Riley R."/>
            <person name="Lipzen A."/>
            <person name="Clum A."/>
            <person name="Drula E."/>
            <person name="Henrissat B."/>
            <person name="Kohler A."/>
            <person name="Grigoriev I.V."/>
            <person name="Martin F.M."/>
            <person name="Hacquard S."/>
        </authorList>
    </citation>
    <scope>NUCLEOTIDE SEQUENCE [LARGE SCALE GENOMIC DNA]</scope>
    <source>
        <strain evidence="1 2">MPI-SDFR-AT-0079</strain>
    </source>
</reference>
<evidence type="ECO:0000313" key="2">
    <source>
        <dbReference type="Proteomes" id="UP000724584"/>
    </source>
</evidence>
<protein>
    <submittedName>
        <fullName evidence="1">Uncharacterized protein</fullName>
    </submittedName>
</protein>
<dbReference type="Proteomes" id="UP000724584">
    <property type="component" value="Unassembled WGS sequence"/>
</dbReference>
<dbReference type="EMBL" id="JAGIZQ010000004">
    <property type="protein sequence ID" value="KAH6631657.1"/>
    <property type="molecule type" value="Genomic_DNA"/>
</dbReference>